<keyword evidence="1" id="KW-0472">Membrane</keyword>
<evidence type="ECO:0000313" key="3">
    <source>
        <dbReference type="EMBL" id="CAD9444339.1"/>
    </source>
</evidence>
<evidence type="ECO:0000256" key="2">
    <source>
        <dbReference type="SAM" id="SignalP"/>
    </source>
</evidence>
<gene>
    <name evidence="3" type="ORF">DSPE1174_LOCUS19300</name>
</gene>
<keyword evidence="1" id="KW-1133">Transmembrane helix</keyword>
<accession>A0A7S2D4V5</accession>
<dbReference type="EMBL" id="HBGS01037222">
    <property type="protein sequence ID" value="CAD9444339.1"/>
    <property type="molecule type" value="Transcribed_RNA"/>
</dbReference>
<feature type="chain" id="PRO_5031496187" evidence="2">
    <location>
        <begin position="18"/>
        <end position="113"/>
    </location>
</feature>
<keyword evidence="2" id="KW-0732">Signal</keyword>
<name>A0A7S2D4V5_9STRA</name>
<evidence type="ECO:0000256" key="1">
    <source>
        <dbReference type="SAM" id="Phobius"/>
    </source>
</evidence>
<feature type="signal peptide" evidence="2">
    <location>
        <begin position="1"/>
        <end position="17"/>
    </location>
</feature>
<proteinExistence type="predicted"/>
<sequence>MFAQVAMGLMYVLLVQAHSELVHFLSKENSEWWLMCTDGDNSKDSSIAWNYKKWADLYFQLGNMAACSLAYLVRDTTMVFQGCSAVLAFYWILLCGTCLMVELDTPELAGEEK</sequence>
<organism evidence="3">
    <name type="scientific">Octactis speculum</name>
    <dbReference type="NCBI Taxonomy" id="3111310"/>
    <lineage>
        <taxon>Eukaryota</taxon>
        <taxon>Sar</taxon>
        <taxon>Stramenopiles</taxon>
        <taxon>Ochrophyta</taxon>
        <taxon>Dictyochophyceae</taxon>
        <taxon>Dictyochales</taxon>
        <taxon>Dictyochaceae</taxon>
        <taxon>Octactis</taxon>
    </lineage>
</organism>
<reference evidence="3" key="1">
    <citation type="submission" date="2021-01" db="EMBL/GenBank/DDBJ databases">
        <authorList>
            <person name="Corre E."/>
            <person name="Pelletier E."/>
            <person name="Niang G."/>
            <person name="Scheremetjew M."/>
            <person name="Finn R."/>
            <person name="Kale V."/>
            <person name="Holt S."/>
            <person name="Cochrane G."/>
            <person name="Meng A."/>
            <person name="Brown T."/>
            <person name="Cohen L."/>
        </authorList>
    </citation>
    <scope>NUCLEOTIDE SEQUENCE</scope>
    <source>
        <strain evidence="3">CCMP1381</strain>
    </source>
</reference>
<keyword evidence="1" id="KW-0812">Transmembrane</keyword>
<dbReference type="AlphaFoldDB" id="A0A7S2D4V5"/>
<protein>
    <submittedName>
        <fullName evidence="3">Uncharacterized protein</fullName>
    </submittedName>
</protein>
<feature type="transmembrane region" description="Helical" evidence="1">
    <location>
        <begin position="85"/>
        <end position="103"/>
    </location>
</feature>